<sequence length="508" mass="58908">MKKAFTTIIMLLSFAKINAQDSLKVQQNLQHFYYEDLLQNFHKTPFLFYINKVNNYTHTTLSYQNKQNNKAKQQQAIEETNINLQTEGIYKKNTTLFTGNIGYTRNYLDGLGWNTTNLHPYKNPVESSPIYNLAYKRGNWDNQFYRLNGNLVLPLIKDKLFTTININYKTLQFFRKKINPIPKLNYLDVFVKASLYYKISPQKYIGAFGGYGSVNNKSEISYLGGGYENIPNNTEIYSRISYGYGLIETAIFLTNTENDIKYSGGFNYISNRKNKLLHAEIRYDNTTTKFNAVDTSEEILLAKYTVNKVSSKVNWYNFNNGHSFSLNGNYTSGSNFKISTNGKNYDASLIDIQATYQILKQTDNLINHNFGIYTSYYQLEKKDYQAVNSFNFANASLGAFYGKDFKIKNNKIYLKAKTDILFNLKKEKLFSNTNNRFITDVALPDFYLNTANKLNTSLQIGYQRKVKSATYLTLGTTLQQQYFFNLNENITYNKGFNYGAMFFFNITY</sequence>
<evidence type="ECO:0000313" key="3">
    <source>
        <dbReference type="Proteomes" id="UP000467305"/>
    </source>
</evidence>
<proteinExistence type="predicted"/>
<comment type="caution">
    <text evidence="2">The sequence shown here is derived from an EMBL/GenBank/DDBJ whole genome shotgun (WGS) entry which is preliminary data.</text>
</comment>
<name>A0A7J5A6Y2_9FLAO</name>
<accession>A0A7J5A6Y2</accession>
<gene>
    <name evidence="2" type="ORF">F7018_17460</name>
</gene>
<dbReference type="AlphaFoldDB" id="A0A7J5A6Y2"/>
<evidence type="ECO:0000259" key="1">
    <source>
        <dbReference type="Pfam" id="PF21012"/>
    </source>
</evidence>
<dbReference type="Proteomes" id="UP000467305">
    <property type="component" value="Unassembled WGS sequence"/>
</dbReference>
<organism evidence="2 3">
    <name type="scientific">Tenacibaculum aiptasiae</name>
    <dbReference type="NCBI Taxonomy" id="426481"/>
    <lineage>
        <taxon>Bacteria</taxon>
        <taxon>Pseudomonadati</taxon>
        <taxon>Bacteroidota</taxon>
        <taxon>Flavobacteriia</taxon>
        <taxon>Flavobacteriales</taxon>
        <taxon>Flavobacteriaceae</taxon>
        <taxon>Tenacibaculum</taxon>
    </lineage>
</organism>
<feature type="domain" description="DUF6850" evidence="1">
    <location>
        <begin position="50"/>
        <end position="483"/>
    </location>
</feature>
<dbReference type="InterPro" id="IPR049236">
    <property type="entry name" value="DUF6850"/>
</dbReference>
<protein>
    <recommendedName>
        <fullName evidence="1">DUF6850 domain-containing protein</fullName>
    </recommendedName>
</protein>
<evidence type="ECO:0000313" key="2">
    <source>
        <dbReference type="EMBL" id="KAB1153306.1"/>
    </source>
</evidence>
<reference evidence="2 3" key="1">
    <citation type="submission" date="2019-09" db="EMBL/GenBank/DDBJ databases">
        <authorList>
            <person name="Cao W.R."/>
        </authorList>
    </citation>
    <scope>NUCLEOTIDE SEQUENCE [LARGE SCALE GENOMIC DNA]</scope>
    <source>
        <strain evidence="3">a4</strain>
    </source>
</reference>
<dbReference type="Pfam" id="PF21012">
    <property type="entry name" value="DUF6850"/>
    <property type="match status" value="1"/>
</dbReference>
<dbReference type="OrthoDB" id="1151092at2"/>
<dbReference type="EMBL" id="WAAU01000036">
    <property type="protein sequence ID" value="KAB1153306.1"/>
    <property type="molecule type" value="Genomic_DNA"/>
</dbReference>
<keyword evidence="3" id="KW-1185">Reference proteome</keyword>
<dbReference type="RefSeq" id="WP_150901390.1">
    <property type="nucleotide sequence ID" value="NZ_WAAU01000036.1"/>
</dbReference>